<dbReference type="Proteomes" id="UP000230233">
    <property type="component" value="Chromosome X"/>
</dbReference>
<organism evidence="2 3">
    <name type="scientific">Caenorhabditis nigoni</name>
    <dbReference type="NCBI Taxonomy" id="1611254"/>
    <lineage>
        <taxon>Eukaryota</taxon>
        <taxon>Metazoa</taxon>
        <taxon>Ecdysozoa</taxon>
        <taxon>Nematoda</taxon>
        <taxon>Chromadorea</taxon>
        <taxon>Rhabditida</taxon>
        <taxon>Rhabditina</taxon>
        <taxon>Rhabditomorpha</taxon>
        <taxon>Rhabditoidea</taxon>
        <taxon>Rhabditidae</taxon>
        <taxon>Peloderinae</taxon>
        <taxon>Caenorhabditis</taxon>
    </lineage>
</organism>
<sequence>MKLLLLWILIFCPGGKTDNITENNLFFLSDDSRTVVGYDAYFKCHYADDFCALVYYVELDNFRHDDVHMVPLQCGKRGVIHQNTIVQFKGGDGWRDNFYEPAVIVFHDCTIERTVQKFDTTLPIVSVHQRWTVRRIEIPLLSWNDPSSRLDPHDIFRPRYIMRDHYFTREQKKHGVPKDLQNFVHRVRPPPAYLYNNDSREISWAELQYYKDNEVKLKIY</sequence>
<name>A0A2G5SYT5_9PELO</name>
<evidence type="ECO:0000313" key="2">
    <source>
        <dbReference type="EMBL" id="PIC20207.1"/>
    </source>
</evidence>
<comment type="caution">
    <text evidence="2">The sequence shown here is derived from an EMBL/GenBank/DDBJ whole genome shotgun (WGS) entry which is preliminary data.</text>
</comment>
<evidence type="ECO:0000256" key="1">
    <source>
        <dbReference type="SAM" id="SignalP"/>
    </source>
</evidence>
<feature type="signal peptide" evidence="1">
    <location>
        <begin position="1"/>
        <end position="17"/>
    </location>
</feature>
<evidence type="ECO:0008006" key="4">
    <source>
        <dbReference type="Google" id="ProtNLM"/>
    </source>
</evidence>
<keyword evidence="1" id="KW-0732">Signal</keyword>
<gene>
    <name evidence="2" type="primary">Cnig_chr_X.g25484</name>
    <name evidence="2" type="ORF">B9Z55_025484</name>
</gene>
<dbReference type="EMBL" id="PDUG01000006">
    <property type="protein sequence ID" value="PIC20207.1"/>
    <property type="molecule type" value="Genomic_DNA"/>
</dbReference>
<reference evidence="3" key="1">
    <citation type="submission" date="2017-10" db="EMBL/GenBank/DDBJ databases">
        <title>Rapid genome shrinkage in a self-fertile nematode reveals novel sperm competition proteins.</title>
        <authorList>
            <person name="Yin D."/>
            <person name="Schwarz E.M."/>
            <person name="Thomas C.G."/>
            <person name="Felde R.L."/>
            <person name="Korf I.F."/>
            <person name="Cutter A.D."/>
            <person name="Schartner C.M."/>
            <person name="Ralston E.J."/>
            <person name="Meyer B.J."/>
            <person name="Haag E.S."/>
        </authorList>
    </citation>
    <scope>NUCLEOTIDE SEQUENCE [LARGE SCALE GENOMIC DNA]</scope>
    <source>
        <strain evidence="3">JU1422</strain>
    </source>
</reference>
<accession>A0A2G5SYT5</accession>
<evidence type="ECO:0000313" key="3">
    <source>
        <dbReference type="Proteomes" id="UP000230233"/>
    </source>
</evidence>
<proteinExistence type="predicted"/>
<dbReference type="OrthoDB" id="5881402at2759"/>
<dbReference type="AlphaFoldDB" id="A0A2G5SYT5"/>
<protein>
    <recommendedName>
        <fullName evidence="4">ZP domain-containing protein</fullName>
    </recommendedName>
</protein>
<keyword evidence="3" id="KW-1185">Reference proteome</keyword>
<feature type="chain" id="PRO_5013747676" description="ZP domain-containing protein" evidence="1">
    <location>
        <begin position="18"/>
        <end position="220"/>
    </location>
</feature>